<proteinExistence type="predicted"/>
<dbReference type="AlphaFoldDB" id="B7LMI7"/>
<protein>
    <submittedName>
        <fullName evidence="1">Uncharacterized protein</fullName>
    </submittedName>
</protein>
<keyword evidence="2" id="KW-1185">Reference proteome</keyword>
<name>B7LMI7_ESCF3</name>
<dbReference type="KEGG" id="efe:EFER_2625"/>
<evidence type="ECO:0000313" key="2">
    <source>
        <dbReference type="Proteomes" id="UP000000745"/>
    </source>
</evidence>
<dbReference type="EMBL" id="CU928158">
    <property type="protein sequence ID" value="CAQ90120.1"/>
    <property type="molecule type" value="Genomic_DNA"/>
</dbReference>
<gene>
    <name evidence="1" type="ordered locus">EFER_2625</name>
</gene>
<dbReference type="OrthoDB" id="6590311at2"/>
<accession>B7LMI7</accession>
<sequence length="66" mass="7598">MGHKILLPVDVVLIRKFMLYQRDDSAAFLINYSGICSRTGEMKNCFSVYRQNAVAMTAHEAQFKRL</sequence>
<dbReference type="HOGENOM" id="CLU_3023777_0_0_6"/>
<dbReference type="Proteomes" id="UP000000745">
    <property type="component" value="Chromosome"/>
</dbReference>
<evidence type="ECO:0000313" key="1">
    <source>
        <dbReference type="EMBL" id="CAQ90120.1"/>
    </source>
</evidence>
<reference evidence="2" key="1">
    <citation type="journal article" date="2009" name="PLoS Genet.">
        <title>Organised genome dynamics in the Escherichia coli species results in highly diverse adaptive paths.</title>
        <authorList>
            <person name="Touchon M."/>
            <person name="Hoede C."/>
            <person name="Tenaillon O."/>
            <person name="Barbe V."/>
            <person name="Baeriswyl S."/>
            <person name="Bidet P."/>
            <person name="Bingen E."/>
            <person name="Bonacorsi S."/>
            <person name="Bouchier C."/>
            <person name="Bouvet O."/>
            <person name="Calteau A."/>
            <person name="Chiapello H."/>
            <person name="Clermont O."/>
            <person name="Cruveiller S."/>
            <person name="Danchin A."/>
            <person name="Diard M."/>
            <person name="Dossat C."/>
            <person name="Karoui M.E."/>
            <person name="Frapy E."/>
            <person name="Garry L."/>
            <person name="Ghigo J.M."/>
            <person name="Gilles A.M."/>
            <person name="Johnson J."/>
            <person name="Le Bouguenec C."/>
            <person name="Lescat M."/>
            <person name="Mangenot S."/>
            <person name="Martinez-Jehanne V."/>
            <person name="Matic I."/>
            <person name="Nassif X."/>
            <person name="Oztas S."/>
            <person name="Petit M.A."/>
            <person name="Pichon C."/>
            <person name="Rouy Z."/>
            <person name="Ruf C.S."/>
            <person name="Schneider D."/>
            <person name="Tourret J."/>
            <person name="Vacherie B."/>
            <person name="Vallenet D."/>
            <person name="Medigue C."/>
            <person name="Rocha E.P.C."/>
            <person name="Denamur E."/>
        </authorList>
    </citation>
    <scope>NUCLEOTIDE SEQUENCE [LARGE SCALE GENOMIC DNA]</scope>
    <source>
        <strain evidence="2">ATCC 35469 / DSM 13698 / BCRC 15582 / CCUG 18766 / IAM 14443 / JCM 21226 / LMG 7866 / NBRC 102419 / NCTC 12128 / CDC 0568-73</strain>
    </source>
</reference>
<organism evidence="1 2">
    <name type="scientific">Escherichia fergusonii (strain ATCC 35469 / DSM 13698 / CCUG 18766 / IAM 14443 / JCM 21226 / LMG 7866 / NBRC 102419 / NCTC 12128 / CDC 0568-73)</name>
    <dbReference type="NCBI Taxonomy" id="585054"/>
    <lineage>
        <taxon>Bacteria</taxon>
        <taxon>Pseudomonadati</taxon>
        <taxon>Pseudomonadota</taxon>
        <taxon>Gammaproteobacteria</taxon>
        <taxon>Enterobacterales</taxon>
        <taxon>Enterobacteriaceae</taxon>
        <taxon>Escherichia</taxon>
    </lineage>
</organism>